<feature type="compositionally biased region" description="Polar residues" evidence="4">
    <location>
        <begin position="244"/>
        <end position="260"/>
    </location>
</feature>
<comment type="caution">
    <text evidence="8">The sequence shown here is derived from an EMBL/GenBank/DDBJ whole genome shotgun (WGS) entry which is preliminary data.</text>
</comment>
<sequence>MIRQYTKRSVICAVVLMYALSSHATRECAYWLIFPTLNHSLILTAQENKDVVLTFQLESSCSLPNNFDIEVIKSDTSRHTIRAVVCSIQHIDGVCYVSMPSNCTCKQNGMYELRRTVQMTDSAVWIWRTKTDKLRETEVYFNITAVLPSEASVFTTTIHKAPTDSTHGPQTQDASSPSTTTVPRVFGPTPSSSTSPKANADTTDDLKASDASSPQIGQHVVIVVGIIAFAAISIAALKFCMNKGSQNHQGQPQVDYQSDAESNRQRTDSTEESEYHMYWEPNELPPHRAVAEAPAARCQAPRTLPDDYLTPVPLPARGGDCVNLELHPVMKHADSAKRKQSVDSSRGTVAADKESSEEYVKYVVIIGILVGLAMIVCGIALFFRRRIRLLRERRRYKNKDTTVKHERAHFLPGDGSGDAGDVITSIGAGTVPQSAVGREYPYYAYARMRETTENLDTIRIVMIGKTGCGKSSLGNSILGVDEFKPGSGFSSETAECQHKTCVRDNHRYKVVDTPGLCDVATQEGLYREIAKTAYHTAPGPHVILLVLRCDRRYTLEEHEAYETLKKLVGEEMCKYMIVVFNAIDEFRHDDPSDIGGMRACLKENLDKYSSTIMKTVLQEVNGRYFGMTNKARKEVIEEQIEDLLGKMKVG</sequence>
<dbReference type="Gene3D" id="3.40.50.300">
    <property type="entry name" value="P-loop containing nucleotide triphosphate hydrolases"/>
    <property type="match status" value="1"/>
</dbReference>
<dbReference type="SUPFAM" id="SSF52540">
    <property type="entry name" value="P-loop containing nucleoside triphosphate hydrolases"/>
    <property type="match status" value="1"/>
</dbReference>
<accession>A0ABD0JTS5</accession>
<gene>
    <name evidence="8" type="ORF">BaRGS_00030735</name>
</gene>
<keyword evidence="5" id="KW-0812">Transmembrane</keyword>
<evidence type="ECO:0000313" key="9">
    <source>
        <dbReference type="Proteomes" id="UP001519460"/>
    </source>
</evidence>
<keyword evidence="5" id="KW-1133">Transmembrane helix</keyword>
<feature type="compositionally biased region" description="Polar residues" evidence="4">
    <location>
        <begin position="160"/>
        <end position="182"/>
    </location>
</feature>
<dbReference type="InterPro" id="IPR027417">
    <property type="entry name" value="P-loop_NTPase"/>
</dbReference>
<evidence type="ECO:0000259" key="7">
    <source>
        <dbReference type="PROSITE" id="PS51720"/>
    </source>
</evidence>
<feature type="chain" id="PRO_5044875314" description="AIG1-type G domain-containing protein" evidence="6">
    <location>
        <begin position="25"/>
        <end position="650"/>
    </location>
</feature>
<dbReference type="AlphaFoldDB" id="A0ABD0JTS5"/>
<name>A0ABD0JTS5_9CAEN</name>
<organism evidence="8 9">
    <name type="scientific">Batillaria attramentaria</name>
    <dbReference type="NCBI Taxonomy" id="370345"/>
    <lineage>
        <taxon>Eukaryota</taxon>
        <taxon>Metazoa</taxon>
        <taxon>Spiralia</taxon>
        <taxon>Lophotrochozoa</taxon>
        <taxon>Mollusca</taxon>
        <taxon>Gastropoda</taxon>
        <taxon>Caenogastropoda</taxon>
        <taxon>Sorbeoconcha</taxon>
        <taxon>Cerithioidea</taxon>
        <taxon>Batillariidae</taxon>
        <taxon>Batillaria</taxon>
    </lineage>
</organism>
<evidence type="ECO:0000256" key="3">
    <source>
        <dbReference type="ARBA" id="ARBA00023134"/>
    </source>
</evidence>
<dbReference type="Proteomes" id="UP001519460">
    <property type="component" value="Unassembled WGS sequence"/>
</dbReference>
<feature type="transmembrane region" description="Helical" evidence="5">
    <location>
        <begin position="362"/>
        <end position="383"/>
    </location>
</feature>
<protein>
    <recommendedName>
        <fullName evidence="7">AIG1-type G domain-containing protein</fullName>
    </recommendedName>
</protein>
<comment type="similarity">
    <text evidence="1">Belongs to the TRAFAC class TrmE-Era-EngA-EngB-Septin-like GTPase superfamily. AIG1/Toc34/Toc159-like paraseptin GTPase family. IAN subfamily.</text>
</comment>
<keyword evidence="9" id="KW-1185">Reference proteome</keyword>
<dbReference type="Pfam" id="PF04548">
    <property type="entry name" value="AIG1"/>
    <property type="match status" value="1"/>
</dbReference>
<feature type="region of interest" description="Disordered" evidence="4">
    <location>
        <begin position="244"/>
        <end position="274"/>
    </location>
</feature>
<feature type="compositionally biased region" description="Polar residues" evidence="4">
    <location>
        <begin position="189"/>
        <end position="201"/>
    </location>
</feature>
<evidence type="ECO:0000256" key="1">
    <source>
        <dbReference type="ARBA" id="ARBA00008535"/>
    </source>
</evidence>
<evidence type="ECO:0000256" key="2">
    <source>
        <dbReference type="ARBA" id="ARBA00022741"/>
    </source>
</evidence>
<evidence type="ECO:0000256" key="5">
    <source>
        <dbReference type="SAM" id="Phobius"/>
    </source>
</evidence>
<feature type="signal peptide" evidence="6">
    <location>
        <begin position="1"/>
        <end position="24"/>
    </location>
</feature>
<feature type="region of interest" description="Disordered" evidence="4">
    <location>
        <begin position="160"/>
        <end position="212"/>
    </location>
</feature>
<reference evidence="8 9" key="1">
    <citation type="journal article" date="2023" name="Sci. Data">
        <title>Genome assembly of the Korean intertidal mud-creeper Batillaria attramentaria.</title>
        <authorList>
            <person name="Patra A.K."/>
            <person name="Ho P.T."/>
            <person name="Jun S."/>
            <person name="Lee S.J."/>
            <person name="Kim Y."/>
            <person name="Won Y.J."/>
        </authorList>
    </citation>
    <scope>NUCLEOTIDE SEQUENCE [LARGE SCALE GENOMIC DNA]</scope>
    <source>
        <strain evidence="8">Wonlab-2016</strain>
    </source>
</reference>
<feature type="domain" description="AIG1-type G" evidence="7">
    <location>
        <begin position="455"/>
        <end position="650"/>
    </location>
</feature>
<evidence type="ECO:0000256" key="4">
    <source>
        <dbReference type="SAM" id="MobiDB-lite"/>
    </source>
</evidence>
<keyword evidence="2" id="KW-0547">Nucleotide-binding</keyword>
<dbReference type="PROSITE" id="PS51720">
    <property type="entry name" value="G_AIG1"/>
    <property type="match status" value="1"/>
</dbReference>
<dbReference type="InterPro" id="IPR006703">
    <property type="entry name" value="G_AIG1"/>
</dbReference>
<evidence type="ECO:0000313" key="8">
    <source>
        <dbReference type="EMBL" id="KAK7478059.1"/>
    </source>
</evidence>
<dbReference type="InterPro" id="IPR045058">
    <property type="entry name" value="GIMA/IAN/Toc"/>
</dbReference>
<feature type="compositionally biased region" description="Basic and acidic residues" evidence="4">
    <location>
        <begin position="261"/>
        <end position="274"/>
    </location>
</feature>
<evidence type="ECO:0000256" key="6">
    <source>
        <dbReference type="SAM" id="SignalP"/>
    </source>
</evidence>
<dbReference type="GO" id="GO:0005525">
    <property type="term" value="F:GTP binding"/>
    <property type="evidence" value="ECO:0007669"/>
    <property type="project" value="UniProtKB-KW"/>
</dbReference>
<proteinExistence type="inferred from homology"/>
<dbReference type="EMBL" id="JACVVK020000335">
    <property type="protein sequence ID" value="KAK7478059.1"/>
    <property type="molecule type" value="Genomic_DNA"/>
</dbReference>
<keyword evidence="6" id="KW-0732">Signal</keyword>
<dbReference type="PANTHER" id="PTHR10903">
    <property type="entry name" value="GTPASE, IMAP FAMILY MEMBER-RELATED"/>
    <property type="match status" value="1"/>
</dbReference>
<dbReference type="PANTHER" id="PTHR10903:SF184">
    <property type="entry name" value="GTP-BINDING PROTEIN A"/>
    <property type="match status" value="1"/>
</dbReference>
<keyword evidence="5" id="KW-0472">Membrane</keyword>
<keyword evidence="3" id="KW-0342">GTP-binding</keyword>
<feature type="transmembrane region" description="Helical" evidence="5">
    <location>
        <begin position="216"/>
        <end position="237"/>
    </location>
</feature>